<feature type="domain" description="Bacterial type II secretion system protein E" evidence="4">
    <location>
        <begin position="378"/>
        <end position="392"/>
    </location>
</feature>
<keyword evidence="3" id="KW-0067">ATP-binding</keyword>
<dbReference type="AlphaFoldDB" id="A0A848H1H2"/>
<name>A0A848H1H2_9BURK</name>
<dbReference type="Proteomes" id="UP000541185">
    <property type="component" value="Unassembled WGS sequence"/>
</dbReference>
<dbReference type="PROSITE" id="PS00662">
    <property type="entry name" value="T2SP_E"/>
    <property type="match status" value="1"/>
</dbReference>
<comment type="caution">
    <text evidence="5">The sequence shown here is derived from an EMBL/GenBank/DDBJ whole genome shotgun (WGS) entry which is preliminary data.</text>
</comment>
<dbReference type="Gene3D" id="3.30.450.90">
    <property type="match status" value="1"/>
</dbReference>
<evidence type="ECO:0000313" key="5">
    <source>
        <dbReference type="EMBL" id="NML43482.1"/>
    </source>
</evidence>
<comment type="similarity">
    <text evidence="1">Belongs to the GSP E family.</text>
</comment>
<dbReference type="EMBL" id="JABBFX010000001">
    <property type="protein sequence ID" value="NML43482.1"/>
    <property type="molecule type" value="Genomic_DNA"/>
</dbReference>
<dbReference type="SUPFAM" id="SSF52540">
    <property type="entry name" value="P-loop containing nucleoside triphosphate hydrolases"/>
    <property type="match status" value="1"/>
</dbReference>
<dbReference type="CDD" id="cd01129">
    <property type="entry name" value="PulE-GspE-like"/>
    <property type="match status" value="1"/>
</dbReference>
<evidence type="ECO:0000256" key="2">
    <source>
        <dbReference type="ARBA" id="ARBA00022741"/>
    </source>
</evidence>
<evidence type="ECO:0000256" key="1">
    <source>
        <dbReference type="ARBA" id="ARBA00006611"/>
    </source>
</evidence>
<sequence>MAELCSRAATAPTGERLALLCAELALDEGSAVQRLADYLGMEAMDAAGLATLQADFQLASFAECKRRRAVLARPKPPMEDVCSLVLICHDPFDLDVQAWFEPLIEYQAPRDFARVLVRAQDFEHFLSVAEGELRALDSVVALSEGDGHATDRGTEANIQLSMASIEATANSTVRLVDSTLYDALKSGASDIHFELQGTELVIRYRLDGVMQTIKRIEGLEVANQVISRIKVLADLDIAERRIPQDGRFRAELDRRGIDFRVSVMPNVSGEDAVLRILDRKHLTNGGSSLTLDALSFSEDVKGFIRQSSHLPYGLLLVTGPTGSGKTTTLYAAISEINSGLDKIVTIEDPIEYQLQSVLQIPVNERKGLTFAKGLRSILRHDPDKIMVGEIRDSETAQIAVQAALTGHQVFTTVHANNVFDVIGRFSNMGVDSYSLVAALSGIMAQRLVRKVCPKCATWHSASREDWIAHRMSEDLWTSGGGKLRRAQGCPECRGTGYRGRAAIAEILGIDDEMKDLLVQQAPITTLKRFARERGFKSLRDSAVSLALAGVTTLDEINRVTPAH</sequence>
<dbReference type="Pfam" id="PF00437">
    <property type="entry name" value="T2SSE"/>
    <property type="match status" value="1"/>
</dbReference>
<dbReference type="GO" id="GO:0005886">
    <property type="term" value="C:plasma membrane"/>
    <property type="evidence" value="ECO:0007669"/>
    <property type="project" value="TreeGrafter"/>
</dbReference>
<evidence type="ECO:0000259" key="4">
    <source>
        <dbReference type="PROSITE" id="PS00662"/>
    </source>
</evidence>
<protein>
    <submittedName>
        <fullName evidence="5">Type II/IV secretion system protein</fullName>
    </submittedName>
</protein>
<dbReference type="Gene3D" id="3.40.50.300">
    <property type="entry name" value="P-loop containing nucleotide triphosphate hydrolases"/>
    <property type="match status" value="1"/>
</dbReference>
<proteinExistence type="inferred from homology"/>
<evidence type="ECO:0000256" key="3">
    <source>
        <dbReference type="ARBA" id="ARBA00022840"/>
    </source>
</evidence>
<organism evidence="5 6">
    <name type="scientific">Ramlibacter agri</name>
    <dbReference type="NCBI Taxonomy" id="2728837"/>
    <lineage>
        <taxon>Bacteria</taxon>
        <taxon>Pseudomonadati</taxon>
        <taxon>Pseudomonadota</taxon>
        <taxon>Betaproteobacteria</taxon>
        <taxon>Burkholderiales</taxon>
        <taxon>Comamonadaceae</taxon>
        <taxon>Ramlibacter</taxon>
    </lineage>
</organism>
<gene>
    <name evidence="5" type="ORF">HHL11_06955</name>
</gene>
<reference evidence="5 6" key="1">
    <citation type="submission" date="2020-04" db="EMBL/GenBank/DDBJ databases">
        <title>Ramlibacter sp. G-1-2-2 isolated from soil.</title>
        <authorList>
            <person name="Dahal R.H."/>
        </authorList>
    </citation>
    <scope>NUCLEOTIDE SEQUENCE [LARGE SCALE GENOMIC DNA]</scope>
    <source>
        <strain evidence="5 6">G-1-2-2</strain>
    </source>
</reference>
<dbReference type="PANTHER" id="PTHR30258:SF1">
    <property type="entry name" value="PROTEIN TRANSPORT PROTEIN HOFB HOMOLOG"/>
    <property type="match status" value="1"/>
</dbReference>
<dbReference type="InterPro" id="IPR027417">
    <property type="entry name" value="P-loop_NTPase"/>
</dbReference>
<dbReference type="GO" id="GO:0016887">
    <property type="term" value="F:ATP hydrolysis activity"/>
    <property type="evidence" value="ECO:0007669"/>
    <property type="project" value="TreeGrafter"/>
</dbReference>
<dbReference type="GO" id="GO:0005524">
    <property type="term" value="F:ATP binding"/>
    <property type="evidence" value="ECO:0007669"/>
    <property type="project" value="UniProtKB-KW"/>
</dbReference>
<dbReference type="InterPro" id="IPR001482">
    <property type="entry name" value="T2SS/T4SS_dom"/>
</dbReference>
<accession>A0A848H1H2</accession>
<keyword evidence="6" id="KW-1185">Reference proteome</keyword>
<keyword evidence="2" id="KW-0547">Nucleotide-binding</keyword>
<evidence type="ECO:0000313" key="6">
    <source>
        <dbReference type="Proteomes" id="UP000541185"/>
    </source>
</evidence>
<dbReference type="PANTHER" id="PTHR30258">
    <property type="entry name" value="TYPE II SECRETION SYSTEM PROTEIN GSPE-RELATED"/>
    <property type="match status" value="1"/>
</dbReference>